<feature type="region of interest" description="Disordered" evidence="4">
    <location>
        <begin position="652"/>
        <end position="716"/>
    </location>
</feature>
<dbReference type="InterPro" id="IPR012338">
    <property type="entry name" value="Beta-lactam/transpept-like"/>
</dbReference>
<sequence>MSDPQGRESNGRETVQAAPQGAAAAAFGTDVNVTGGELRQRARLERMHTRLLALSGGFCLIFGAVGVKLALATMLAPMAPAARQIAPQVPPIPKVEHGAALAGDIDIPTVHRATITDRNGQILAISLPLASVYANPQEMIDPAETVDRLASVLPKLNRAEMLARLQSKKQFVYLARGITPDQELRINDLGIPGIYFEPSEKRHYPLGRTATQVMGAVDIDDHGVAGVERAFDRRLTADRTPLRLSLDIRVQAVAREELQAALTNFKGIGACSIVMDVNTGEILAMVSLPDYDANEFGKADPNDRFNRCVTGMYEPGSTFKLQTAAMALQDNVVHVWDRFSSRPIHVGRFTISDMKTDHFAPWLSLPEVLAYSSNPASAHIALDVGAKRQREWLKMMGFLDRVPVELPEAGRPVVPGLSNWGQVAVMTIGFGHGVAESPLAIVRGTAATTNGGFLLKPTVLARPTPPDGLAPAAVQAVSDKIDDKAPDASVQPAIDDTASAAQTGNAGIGNPADAPGAERVISPQNAELLRRLLRLDVTKGTGKTSEVEGYLVGGKTGTAEKVGANGRYLKHLNIAAFTSVFPMNRPRYAVYVMIDSPVATKETHGWTTAAWVAAPVVRQIISRAAPMLGLFPKPPAEAAALDAALAIPLEPSIPSGTRSLGPGNDPGDPGEGASPKPGRARVADTAPRPHLDAKLRHEAAWIPGRTAADSSGAATR</sequence>
<feature type="region of interest" description="Disordered" evidence="4">
    <location>
        <begin position="1"/>
        <end position="21"/>
    </location>
</feature>
<dbReference type="EMBL" id="JACHXV010000005">
    <property type="protein sequence ID" value="MBB3173945.1"/>
    <property type="molecule type" value="Genomic_DNA"/>
</dbReference>
<feature type="domain" description="Penicillin-binding protein transpeptidase" evidence="6">
    <location>
        <begin position="271"/>
        <end position="602"/>
    </location>
</feature>
<reference evidence="8 9" key="1">
    <citation type="submission" date="2020-08" db="EMBL/GenBank/DDBJ databases">
        <title>Genomic Encyclopedia of Type Strains, Phase III (KMG-III): the genomes of soil and plant-associated and newly described type strains.</title>
        <authorList>
            <person name="Whitman W."/>
        </authorList>
    </citation>
    <scope>NUCLEOTIDE SEQUENCE [LARGE SCALE GENOMIC DNA]</scope>
    <source>
        <strain evidence="8 9">CECT 8088</strain>
    </source>
</reference>
<dbReference type="GO" id="GO:0008658">
    <property type="term" value="F:penicillin binding"/>
    <property type="evidence" value="ECO:0007669"/>
    <property type="project" value="InterPro"/>
</dbReference>
<feature type="domain" description="Penicillin-binding protein dimerisation" evidence="7">
    <location>
        <begin position="110"/>
        <end position="218"/>
    </location>
</feature>
<dbReference type="SUPFAM" id="SSF56519">
    <property type="entry name" value="Penicillin binding protein dimerisation domain"/>
    <property type="match status" value="1"/>
</dbReference>
<evidence type="ECO:0000256" key="3">
    <source>
        <dbReference type="ARBA" id="ARBA00023136"/>
    </source>
</evidence>
<feature type="compositionally biased region" description="Basic and acidic residues" evidence="4">
    <location>
        <begin position="687"/>
        <end position="699"/>
    </location>
</feature>
<dbReference type="InterPro" id="IPR050515">
    <property type="entry name" value="Beta-lactam/transpept"/>
</dbReference>
<dbReference type="PANTHER" id="PTHR30627:SF1">
    <property type="entry name" value="PEPTIDOGLYCAN D,D-TRANSPEPTIDASE FTSI"/>
    <property type="match status" value="1"/>
</dbReference>
<organism evidence="8 9">
    <name type="scientific">Endobacter medicaginis</name>
    <dbReference type="NCBI Taxonomy" id="1181271"/>
    <lineage>
        <taxon>Bacteria</taxon>
        <taxon>Pseudomonadati</taxon>
        <taxon>Pseudomonadota</taxon>
        <taxon>Alphaproteobacteria</taxon>
        <taxon>Acetobacterales</taxon>
        <taxon>Acetobacteraceae</taxon>
        <taxon>Endobacter</taxon>
    </lineage>
</organism>
<dbReference type="Gene3D" id="3.90.1310.10">
    <property type="entry name" value="Penicillin-binding protein 2a (Domain 2)"/>
    <property type="match status" value="1"/>
</dbReference>
<dbReference type="Proteomes" id="UP000557688">
    <property type="component" value="Unassembled WGS sequence"/>
</dbReference>
<dbReference type="GO" id="GO:0051301">
    <property type="term" value="P:cell division"/>
    <property type="evidence" value="ECO:0007669"/>
    <property type="project" value="UniProtKB-KW"/>
</dbReference>
<dbReference type="Pfam" id="PF03717">
    <property type="entry name" value="PBP_dimer"/>
    <property type="match status" value="1"/>
</dbReference>
<accession>A0A839UZ94</accession>
<keyword evidence="2" id="KW-0121">Carboxypeptidase</keyword>
<dbReference type="GO" id="GO:0071555">
    <property type="term" value="P:cell wall organization"/>
    <property type="evidence" value="ECO:0007669"/>
    <property type="project" value="TreeGrafter"/>
</dbReference>
<dbReference type="Gene3D" id="3.40.710.10">
    <property type="entry name" value="DD-peptidase/beta-lactamase superfamily"/>
    <property type="match status" value="1"/>
</dbReference>
<evidence type="ECO:0000259" key="6">
    <source>
        <dbReference type="Pfam" id="PF00905"/>
    </source>
</evidence>
<keyword evidence="2" id="KW-0378">Hydrolase</keyword>
<dbReference type="PANTHER" id="PTHR30627">
    <property type="entry name" value="PEPTIDOGLYCAN D,D-TRANSPEPTIDASE"/>
    <property type="match status" value="1"/>
</dbReference>
<keyword evidence="8" id="KW-0132">Cell division</keyword>
<gene>
    <name evidence="8" type="ORF">FHR90_001777</name>
</gene>
<name>A0A839UZ94_9PROT</name>
<dbReference type="AlphaFoldDB" id="A0A839UZ94"/>
<feature type="transmembrane region" description="Helical" evidence="5">
    <location>
        <begin position="51"/>
        <end position="76"/>
    </location>
</feature>
<dbReference type="InterPro" id="IPR005311">
    <property type="entry name" value="PBP_dimer"/>
</dbReference>
<evidence type="ECO:0000313" key="8">
    <source>
        <dbReference type="EMBL" id="MBB3173945.1"/>
    </source>
</evidence>
<dbReference type="InterPro" id="IPR001460">
    <property type="entry name" value="PCN-bd_Tpept"/>
</dbReference>
<evidence type="ECO:0000256" key="5">
    <source>
        <dbReference type="SAM" id="Phobius"/>
    </source>
</evidence>
<dbReference type="RefSeq" id="WP_183275065.1">
    <property type="nucleotide sequence ID" value="NZ_JACHXV010000005.1"/>
</dbReference>
<dbReference type="InterPro" id="IPR036138">
    <property type="entry name" value="PBP_dimer_sf"/>
</dbReference>
<comment type="caution">
    <text evidence="8">The sequence shown here is derived from an EMBL/GenBank/DDBJ whole genome shotgun (WGS) entry which is preliminary data.</text>
</comment>
<dbReference type="Pfam" id="PF00905">
    <property type="entry name" value="Transpeptidase"/>
    <property type="match status" value="1"/>
</dbReference>
<keyword evidence="3 5" id="KW-0472">Membrane</keyword>
<keyword evidence="2" id="KW-0645">Protease</keyword>
<keyword evidence="5" id="KW-1133">Transmembrane helix</keyword>
<evidence type="ECO:0000259" key="7">
    <source>
        <dbReference type="Pfam" id="PF03717"/>
    </source>
</evidence>
<dbReference type="Gene3D" id="3.30.450.330">
    <property type="match status" value="1"/>
</dbReference>
<dbReference type="GO" id="GO:0004180">
    <property type="term" value="F:carboxypeptidase activity"/>
    <property type="evidence" value="ECO:0007669"/>
    <property type="project" value="UniProtKB-KW"/>
</dbReference>
<dbReference type="SUPFAM" id="SSF56601">
    <property type="entry name" value="beta-lactamase/transpeptidase-like"/>
    <property type="match status" value="1"/>
</dbReference>
<proteinExistence type="predicted"/>
<keyword evidence="5" id="KW-0812">Transmembrane</keyword>
<evidence type="ECO:0000313" key="9">
    <source>
        <dbReference type="Proteomes" id="UP000557688"/>
    </source>
</evidence>
<evidence type="ECO:0000256" key="4">
    <source>
        <dbReference type="SAM" id="MobiDB-lite"/>
    </source>
</evidence>
<dbReference type="GO" id="GO:0005886">
    <property type="term" value="C:plasma membrane"/>
    <property type="evidence" value="ECO:0007669"/>
    <property type="project" value="TreeGrafter"/>
</dbReference>
<feature type="compositionally biased region" description="Basic and acidic residues" evidence="4">
    <location>
        <begin position="1"/>
        <end position="11"/>
    </location>
</feature>
<keyword evidence="9" id="KW-1185">Reference proteome</keyword>
<evidence type="ECO:0000256" key="2">
    <source>
        <dbReference type="ARBA" id="ARBA00022645"/>
    </source>
</evidence>
<comment type="subcellular location">
    <subcellularLocation>
        <location evidence="1">Membrane</location>
    </subcellularLocation>
</comment>
<evidence type="ECO:0000256" key="1">
    <source>
        <dbReference type="ARBA" id="ARBA00004370"/>
    </source>
</evidence>
<keyword evidence="8" id="KW-0131">Cell cycle</keyword>
<protein>
    <submittedName>
        <fullName evidence="8">Cell division protein FtsI (Penicillin-binding protein 3)</fullName>
    </submittedName>
</protein>